<name>A0AAN8DAS2_CHAGU</name>
<feature type="compositionally biased region" description="Polar residues" evidence="3">
    <location>
        <begin position="8"/>
        <end position="22"/>
    </location>
</feature>
<feature type="compositionally biased region" description="Acidic residues" evidence="3">
    <location>
        <begin position="207"/>
        <end position="225"/>
    </location>
</feature>
<feature type="coiled-coil region" evidence="2">
    <location>
        <begin position="432"/>
        <end position="466"/>
    </location>
</feature>
<dbReference type="GO" id="GO:0055107">
    <property type="term" value="P:Golgi to secretory granule transport"/>
    <property type="evidence" value="ECO:0007669"/>
    <property type="project" value="TreeGrafter"/>
</dbReference>
<dbReference type="GO" id="GO:0047496">
    <property type="term" value="P:vesicle transport along microtubule"/>
    <property type="evidence" value="ECO:0007669"/>
    <property type="project" value="TreeGrafter"/>
</dbReference>
<dbReference type="PANTHER" id="PTHR32123">
    <property type="entry name" value="BICD FAMILY-LIKE CARGO ADAPTER"/>
    <property type="match status" value="1"/>
</dbReference>
<keyword evidence="5" id="KW-1185">Reference proteome</keyword>
<organism evidence="4 5">
    <name type="scientific">Champsocephalus gunnari</name>
    <name type="common">Mackerel icefish</name>
    <dbReference type="NCBI Taxonomy" id="52237"/>
    <lineage>
        <taxon>Eukaryota</taxon>
        <taxon>Metazoa</taxon>
        <taxon>Chordata</taxon>
        <taxon>Craniata</taxon>
        <taxon>Vertebrata</taxon>
        <taxon>Euteleostomi</taxon>
        <taxon>Actinopterygii</taxon>
        <taxon>Neopterygii</taxon>
        <taxon>Teleostei</taxon>
        <taxon>Neoteleostei</taxon>
        <taxon>Acanthomorphata</taxon>
        <taxon>Eupercaria</taxon>
        <taxon>Perciformes</taxon>
        <taxon>Notothenioidei</taxon>
        <taxon>Channichthyidae</taxon>
        <taxon>Champsocephalus</taxon>
    </lineage>
</organism>
<dbReference type="AlphaFoldDB" id="A0AAN8DAS2"/>
<feature type="compositionally biased region" description="Basic and acidic residues" evidence="3">
    <location>
        <begin position="562"/>
        <end position="577"/>
    </location>
</feature>
<evidence type="ECO:0000256" key="3">
    <source>
        <dbReference type="SAM" id="MobiDB-lite"/>
    </source>
</evidence>
<feature type="region of interest" description="Disordered" evidence="3">
    <location>
        <begin position="107"/>
        <end position="232"/>
    </location>
</feature>
<protein>
    <submittedName>
        <fullName evidence="4">Uncharacterized protein</fullName>
    </submittedName>
</protein>
<feature type="region of interest" description="Disordered" evidence="3">
    <location>
        <begin position="1"/>
        <end position="22"/>
    </location>
</feature>
<gene>
    <name evidence="4" type="ORF">CgunFtcFv8_002922</name>
</gene>
<comment type="caution">
    <text evidence="4">The sequence shown here is derived from an EMBL/GenBank/DDBJ whole genome shotgun (WGS) entry which is preliminary data.</text>
</comment>
<feature type="compositionally biased region" description="Polar residues" evidence="3">
    <location>
        <begin position="274"/>
        <end position="283"/>
    </location>
</feature>
<feature type="region of interest" description="Disordered" evidence="3">
    <location>
        <begin position="500"/>
        <end position="596"/>
    </location>
</feature>
<evidence type="ECO:0000313" key="5">
    <source>
        <dbReference type="Proteomes" id="UP001331515"/>
    </source>
</evidence>
<reference evidence="4 5" key="1">
    <citation type="journal article" date="2023" name="Mol. Biol. Evol.">
        <title>Genomics of Secondarily Temperate Adaptation in the Only Non-Antarctic Icefish.</title>
        <authorList>
            <person name="Rivera-Colon A.G."/>
            <person name="Rayamajhi N."/>
            <person name="Minhas B.F."/>
            <person name="Madrigal G."/>
            <person name="Bilyk K.T."/>
            <person name="Yoon V."/>
            <person name="Hune M."/>
            <person name="Gregory S."/>
            <person name="Cheng C.H.C."/>
            <person name="Catchen J.M."/>
        </authorList>
    </citation>
    <scope>NUCLEOTIDE SEQUENCE [LARGE SCALE GENOMIC DNA]</scope>
    <source>
        <tissue evidence="4">White muscle</tissue>
    </source>
</reference>
<evidence type="ECO:0000256" key="1">
    <source>
        <dbReference type="ARBA" id="ARBA00023054"/>
    </source>
</evidence>
<proteinExistence type="predicted"/>
<feature type="region of interest" description="Disordered" evidence="3">
    <location>
        <begin position="244"/>
        <end position="289"/>
    </location>
</feature>
<evidence type="ECO:0000313" key="4">
    <source>
        <dbReference type="EMBL" id="KAK5918130.1"/>
    </source>
</evidence>
<dbReference type="InterPro" id="IPR051149">
    <property type="entry name" value="Spindly/BICDR_Dynein_Adapter"/>
</dbReference>
<feature type="coiled-coil region" evidence="2">
    <location>
        <begin position="325"/>
        <end position="382"/>
    </location>
</feature>
<keyword evidence="1 2" id="KW-0175">Coiled coil</keyword>
<dbReference type="PANTHER" id="PTHR32123:SF10">
    <property type="entry name" value="BICD FAMILY-LIKE CARGO ADAPTER 1-RELATED"/>
    <property type="match status" value="1"/>
</dbReference>
<feature type="compositionally biased region" description="Polar residues" evidence="3">
    <location>
        <begin position="193"/>
        <end position="206"/>
    </location>
</feature>
<evidence type="ECO:0000256" key="2">
    <source>
        <dbReference type="SAM" id="Coils"/>
    </source>
</evidence>
<dbReference type="Proteomes" id="UP001331515">
    <property type="component" value="Unassembled WGS sequence"/>
</dbReference>
<dbReference type="EMBL" id="JAURVH010001525">
    <property type="protein sequence ID" value="KAK5918130.1"/>
    <property type="molecule type" value="Genomic_DNA"/>
</dbReference>
<accession>A0AAN8DAS2</accession>
<sequence>MNHAQPFSVLNEQLRPSSNTSTRLYSSLNRMEDRQMGSLSRRNLFYRPTVVPTEPKASLIQTEPKASLIQTEPKASLIQTEPKASLIQTEPKASLIQTEPKASLIQTEPKASLIQTEPKASLIQTEPKDSLVQAEPKDSLIQTEPKASLIQAEPKDSLIQTEPKASLIQAEPKDSLIQAEPKASLIQTEPKASLTQTEPKASLTQTEPEDTEEPESTSEDGDQVTDEGTFADLLKNSVLINELSLSDFGEDEPGDEDRSASSSEEEDQPGELNSEGTGDSESVSLHDEGRRPFQRSYINGALPDLINGGRPLSRRRTLGHVSDTLKEVRKEVELSRRRSIKLKAQVDKLQESREGPGWSQHREKVTEEVQSILKLLRQLTESESSPPEPPRGTNRLDASLAQLQTVACKLALSHNNQFKSGNGKGSEESAILQQALRDRDDAIEKKKAMEDELLRSKTDLMLLNNQLLEAVQKRLEQSLELENWKEDVQQMLHQQLLAQQQAEAQKKPSRLGILRRSNKPPIQRPNNFPMSTPVPPTTNSKQIFVPRSAVSTAPCTPPPQRHWMDKLRRPKSSRPEPDAVEPQPEGDKGFQVVSLD</sequence>